<evidence type="ECO:0000259" key="1">
    <source>
        <dbReference type="PROSITE" id="PS51186"/>
    </source>
</evidence>
<dbReference type="InterPro" id="IPR000182">
    <property type="entry name" value="GNAT_dom"/>
</dbReference>
<dbReference type="PROSITE" id="PS51186">
    <property type="entry name" value="GNAT"/>
    <property type="match status" value="1"/>
</dbReference>
<dbReference type="PANTHER" id="PTHR43233">
    <property type="entry name" value="FAMILY N-ACETYLTRANSFERASE, PUTATIVE (AFU_ORTHOLOGUE AFUA_6G03350)-RELATED"/>
    <property type="match status" value="1"/>
</dbReference>
<name>A0ABV9SW52_9BACT</name>
<keyword evidence="2" id="KW-0012">Acyltransferase</keyword>
<evidence type="ECO:0000313" key="3">
    <source>
        <dbReference type="Proteomes" id="UP001595818"/>
    </source>
</evidence>
<protein>
    <submittedName>
        <fullName evidence="2">GNAT family N-acetyltransferase</fullName>
        <ecNumber evidence="2">2.3.-.-</ecNumber>
    </submittedName>
</protein>
<accession>A0ABV9SW52</accession>
<dbReference type="RefSeq" id="WP_377061329.1">
    <property type="nucleotide sequence ID" value="NZ_JBHSJJ010000001.1"/>
</dbReference>
<dbReference type="InterPro" id="IPR016181">
    <property type="entry name" value="Acyl_CoA_acyltransferase"/>
</dbReference>
<dbReference type="EC" id="2.3.-.-" evidence="2"/>
<feature type="domain" description="N-acetyltransferase" evidence="1">
    <location>
        <begin position="5"/>
        <end position="138"/>
    </location>
</feature>
<comment type="caution">
    <text evidence="2">The sequence shown here is derived from an EMBL/GenBank/DDBJ whole genome shotgun (WGS) entry which is preliminary data.</text>
</comment>
<dbReference type="EMBL" id="JBHSJJ010000001">
    <property type="protein sequence ID" value="MFC4870631.1"/>
    <property type="molecule type" value="Genomic_DNA"/>
</dbReference>
<dbReference type="Pfam" id="PF13673">
    <property type="entry name" value="Acetyltransf_10"/>
    <property type="match status" value="1"/>
</dbReference>
<reference evidence="3" key="1">
    <citation type="journal article" date="2019" name="Int. J. Syst. Evol. Microbiol.">
        <title>The Global Catalogue of Microorganisms (GCM) 10K type strain sequencing project: providing services to taxonomists for standard genome sequencing and annotation.</title>
        <authorList>
            <consortium name="The Broad Institute Genomics Platform"/>
            <consortium name="The Broad Institute Genome Sequencing Center for Infectious Disease"/>
            <person name="Wu L."/>
            <person name="Ma J."/>
        </authorList>
    </citation>
    <scope>NUCLEOTIDE SEQUENCE [LARGE SCALE GENOMIC DNA]</scope>
    <source>
        <strain evidence="3">CGMCC 4.7466</strain>
    </source>
</reference>
<gene>
    <name evidence="2" type="ORF">ACFPFU_02955</name>
</gene>
<dbReference type="CDD" id="cd04301">
    <property type="entry name" value="NAT_SF"/>
    <property type="match status" value="1"/>
</dbReference>
<sequence length="138" mass="15569">MNDELVYRIETGISSEEFIRLLVASTLGERRPIQDTSRIKRMLQNANLIVTARMDGKLVGIARSITDHAYCTYLSDLAVDEKYQGMGIGKELIRQTMLAAPQTKVILISAPKAVGYYPKIGMSRHENCYFLDDVNQLK</sequence>
<dbReference type="Gene3D" id="3.40.630.30">
    <property type="match status" value="1"/>
</dbReference>
<dbReference type="GO" id="GO:0016746">
    <property type="term" value="F:acyltransferase activity"/>
    <property type="evidence" value="ECO:0007669"/>
    <property type="project" value="UniProtKB-KW"/>
</dbReference>
<evidence type="ECO:0000313" key="2">
    <source>
        <dbReference type="EMBL" id="MFC4870631.1"/>
    </source>
</evidence>
<dbReference type="PANTHER" id="PTHR43233:SF1">
    <property type="entry name" value="FAMILY N-ACETYLTRANSFERASE, PUTATIVE (AFU_ORTHOLOGUE AFUA_6G03350)-RELATED"/>
    <property type="match status" value="1"/>
</dbReference>
<dbReference type="SUPFAM" id="SSF55729">
    <property type="entry name" value="Acyl-CoA N-acyltransferases (Nat)"/>
    <property type="match status" value="1"/>
</dbReference>
<keyword evidence="3" id="KW-1185">Reference proteome</keyword>
<keyword evidence="2" id="KW-0808">Transferase</keyword>
<proteinExistence type="predicted"/>
<dbReference type="InterPro" id="IPR053144">
    <property type="entry name" value="Acetyltransferase_Butenolide"/>
</dbReference>
<organism evidence="2 3">
    <name type="scientific">Negadavirga shengliensis</name>
    <dbReference type="NCBI Taxonomy" id="1389218"/>
    <lineage>
        <taxon>Bacteria</taxon>
        <taxon>Pseudomonadati</taxon>
        <taxon>Bacteroidota</taxon>
        <taxon>Cytophagia</taxon>
        <taxon>Cytophagales</taxon>
        <taxon>Cyclobacteriaceae</taxon>
        <taxon>Negadavirga</taxon>
    </lineage>
</organism>
<dbReference type="Proteomes" id="UP001595818">
    <property type="component" value="Unassembled WGS sequence"/>
</dbReference>